<dbReference type="Proteomes" id="UP000887159">
    <property type="component" value="Unassembled WGS sequence"/>
</dbReference>
<dbReference type="PANTHER" id="PTHR38681">
    <property type="entry name" value="RETROVIRUS-RELATED POL POLYPROTEIN FROM TRANSPOSON 412-LIKE PROTEIN-RELATED"/>
    <property type="match status" value="1"/>
</dbReference>
<protein>
    <submittedName>
        <fullName evidence="1">Uncharacterized protein</fullName>
    </submittedName>
</protein>
<dbReference type="EMBL" id="BMAU01021331">
    <property type="protein sequence ID" value="GFY14712.1"/>
    <property type="molecule type" value="Genomic_DNA"/>
</dbReference>
<keyword evidence="2" id="KW-1185">Reference proteome</keyword>
<accession>A0A8X6SSY3</accession>
<gene>
    <name evidence="1" type="primary">AVEN_139839_1</name>
    <name evidence="1" type="ORF">TNCV_647561</name>
</gene>
<proteinExistence type="predicted"/>
<evidence type="ECO:0000313" key="2">
    <source>
        <dbReference type="Proteomes" id="UP000887159"/>
    </source>
</evidence>
<dbReference type="AlphaFoldDB" id="A0A8X6SSY3"/>
<sequence>MLRRLLQQPYDGPFKVLKRKHKVFFLDINGKRVSVSIDRCKPAFFLNTEDLQLPQTKNETPATVEPNATASTPAMWNLIQQLQRLPSHLHVLVAKFIFQLGIVDTGRGICSDLTAQQNDSKTELN</sequence>
<name>A0A8X6SSY3_TRICX</name>
<evidence type="ECO:0000313" key="1">
    <source>
        <dbReference type="EMBL" id="GFY14712.1"/>
    </source>
</evidence>
<comment type="caution">
    <text evidence="1">The sequence shown here is derived from an EMBL/GenBank/DDBJ whole genome shotgun (WGS) entry which is preliminary data.</text>
</comment>
<dbReference type="PANTHER" id="PTHR38681:SF1">
    <property type="entry name" value="RETROVIRUS-RELATED POL POLYPROTEIN FROM TRANSPOSON 412-LIKE PROTEIN"/>
    <property type="match status" value="1"/>
</dbReference>
<organism evidence="1 2">
    <name type="scientific">Trichonephila clavipes</name>
    <name type="common">Golden silk orbweaver</name>
    <name type="synonym">Nephila clavipes</name>
    <dbReference type="NCBI Taxonomy" id="2585209"/>
    <lineage>
        <taxon>Eukaryota</taxon>
        <taxon>Metazoa</taxon>
        <taxon>Ecdysozoa</taxon>
        <taxon>Arthropoda</taxon>
        <taxon>Chelicerata</taxon>
        <taxon>Arachnida</taxon>
        <taxon>Araneae</taxon>
        <taxon>Araneomorphae</taxon>
        <taxon>Entelegynae</taxon>
        <taxon>Araneoidea</taxon>
        <taxon>Nephilidae</taxon>
        <taxon>Trichonephila</taxon>
    </lineage>
</organism>
<reference evidence="1" key="1">
    <citation type="submission" date="2020-08" db="EMBL/GenBank/DDBJ databases">
        <title>Multicomponent nature underlies the extraordinary mechanical properties of spider dragline silk.</title>
        <authorList>
            <person name="Kono N."/>
            <person name="Nakamura H."/>
            <person name="Mori M."/>
            <person name="Yoshida Y."/>
            <person name="Ohtoshi R."/>
            <person name="Malay A.D."/>
            <person name="Moran D.A.P."/>
            <person name="Tomita M."/>
            <person name="Numata K."/>
            <person name="Arakawa K."/>
        </authorList>
    </citation>
    <scope>NUCLEOTIDE SEQUENCE</scope>
</reference>